<gene>
    <name evidence="2" type="ORF">ACFQ34_07155</name>
</gene>
<dbReference type="EMBL" id="JBHTMB010000050">
    <property type="protein sequence ID" value="MFD1233060.1"/>
    <property type="molecule type" value="Genomic_DNA"/>
</dbReference>
<evidence type="ECO:0000313" key="3">
    <source>
        <dbReference type="Proteomes" id="UP001597182"/>
    </source>
</evidence>
<keyword evidence="1" id="KW-0812">Transmembrane</keyword>
<keyword evidence="1" id="KW-0472">Membrane</keyword>
<organism evidence="2 3">
    <name type="scientific">Pseudonocardia benzenivorans</name>
    <dbReference type="NCBI Taxonomy" id="228005"/>
    <lineage>
        <taxon>Bacteria</taxon>
        <taxon>Bacillati</taxon>
        <taxon>Actinomycetota</taxon>
        <taxon>Actinomycetes</taxon>
        <taxon>Pseudonocardiales</taxon>
        <taxon>Pseudonocardiaceae</taxon>
        <taxon>Pseudonocardia</taxon>
    </lineage>
</organism>
<accession>A0ABW3VFD1</accession>
<proteinExistence type="predicted"/>
<comment type="caution">
    <text evidence="2">The sequence shown here is derived from an EMBL/GenBank/DDBJ whole genome shotgun (WGS) entry which is preliminary data.</text>
</comment>
<name>A0ABW3VFD1_9PSEU</name>
<keyword evidence="3" id="KW-1185">Reference proteome</keyword>
<feature type="transmembrane region" description="Helical" evidence="1">
    <location>
        <begin position="60"/>
        <end position="78"/>
    </location>
</feature>
<sequence length="83" mass="8815">MNDATVPLPAVSRRQSSPLGAIVLTWVVAAFVTLGVAAETRIGPVIMKFTPKHGIHLGDLATMLTCTAVALVVTAWLLSRPRH</sequence>
<feature type="transmembrane region" description="Helical" evidence="1">
    <location>
        <begin position="20"/>
        <end position="39"/>
    </location>
</feature>
<dbReference type="Proteomes" id="UP001597182">
    <property type="component" value="Unassembled WGS sequence"/>
</dbReference>
<keyword evidence="1" id="KW-1133">Transmembrane helix</keyword>
<dbReference type="RefSeq" id="WP_132975748.1">
    <property type="nucleotide sequence ID" value="NZ_BAABKS010000053.1"/>
</dbReference>
<reference evidence="3" key="1">
    <citation type="journal article" date="2019" name="Int. J. Syst. Evol. Microbiol.">
        <title>The Global Catalogue of Microorganisms (GCM) 10K type strain sequencing project: providing services to taxonomists for standard genome sequencing and annotation.</title>
        <authorList>
            <consortium name="The Broad Institute Genomics Platform"/>
            <consortium name="The Broad Institute Genome Sequencing Center for Infectious Disease"/>
            <person name="Wu L."/>
            <person name="Ma J."/>
        </authorList>
    </citation>
    <scope>NUCLEOTIDE SEQUENCE [LARGE SCALE GENOMIC DNA]</scope>
    <source>
        <strain evidence="3">CCUG 49018</strain>
    </source>
</reference>
<evidence type="ECO:0000256" key="1">
    <source>
        <dbReference type="SAM" id="Phobius"/>
    </source>
</evidence>
<protein>
    <submittedName>
        <fullName evidence="2">Uncharacterized protein</fullName>
    </submittedName>
</protein>
<evidence type="ECO:0000313" key="2">
    <source>
        <dbReference type="EMBL" id="MFD1233060.1"/>
    </source>
</evidence>